<accession>A0A915KDV6</accession>
<reference evidence="3" key="1">
    <citation type="submission" date="2022-11" db="UniProtKB">
        <authorList>
            <consortium name="WormBaseParasite"/>
        </authorList>
    </citation>
    <scope>IDENTIFICATION</scope>
</reference>
<feature type="region of interest" description="Disordered" evidence="1">
    <location>
        <begin position="72"/>
        <end position="130"/>
    </location>
</feature>
<dbReference type="AlphaFoldDB" id="A0A915KDV6"/>
<evidence type="ECO:0000313" key="2">
    <source>
        <dbReference type="Proteomes" id="UP000887565"/>
    </source>
</evidence>
<name>A0A915KDV6_ROMCU</name>
<feature type="compositionally biased region" description="Low complexity" evidence="1">
    <location>
        <begin position="72"/>
        <end position="87"/>
    </location>
</feature>
<organism evidence="2 3">
    <name type="scientific">Romanomermis culicivorax</name>
    <name type="common">Nematode worm</name>
    <dbReference type="NCBI Taxonomy" id="13658"/>
    <lineage>
        <taxon>Eukaryota</taxon>
        <taxon>Metazoa</taxon>
        <taxon>Ecdysozoa</taxon>
        <taxon>Nematoda</taxon>
        <taxon>Enoplea</taxon>
        <taxon>Dorylaimia</taxon>
        <taxon>Mermithida</taxon>
        <taxon>Mermithoidea</taxon>
        <taxon>Mermithidae</taxon>
        <taxon>Romanomermis</taxon>
    </lineage>
</organism>
<sequence length="130" mass="14621">MRQVHSTGFYEHDYQHIFHRSLPKLTVYISPLQQAIAIQKRLDALKNPPKPEFKAWLPPAPSMDIEQAISVSASLPNTTPSLPPTALMSASSTTAPSPRHCHPRHQCRSNPQPPVAHSLYRHRPQPINLN</sequence>
<proteinExistence type="predicted"/>
<dbReference type="WBParaSite" id="nRc.2.0.1.t36892-RA">
    <property type="protein sequence ID" value="nRc.2.0.1.t36892-RA"/>
    <property type="gene ID" value="nRc.2.0.1.g36892"/>
</dbReference>
<keyword evidence="2" id="KW-1185">Reference proteome</keyword>
<protein>
    <submittedName>
        <fullName evidence="3">Uncharacterized protein</fullName>
    </submittedName>
</protein>
<evidence type="ECO:0000256" key="1">
    <source>
        <dbReference type="SAM" id="MobiDB-lite"/>
    </source>
</evidence>
<evidence type="ECO:0000313" key="3">
    <source>
        <dbReference type="WBParaSite" id="nRc.2.0.1.t36892-RA"/>
    </source>
</evidence>
<dbReference type="Proteomes" id="UP000887565">
    <property type="component" value="Unplaced"/>
</dbReference>